<dbReference type="RefSeq" id="WP_174856503.1">
    <property type="nucleotide sequence ID" value="NZ_BHZC01000001.1"/>
</dbReference>
<evidence type="ECO:0008006" key="3">
    <source>
        <dbReference type="Google" id="ProtNLM"/>
    </source>
</evidence>
<dbReference type="EMBL" id="BHZC01000001">
    <property type="protein sequence ID" value="GCD39320.1"/>
    <property type="molecule type" value="Genomic_DNA"/>
</dbReference>
<comment type="caution">
    <text evidence="1">The sequence shown here is derived from an EMBL/GenBank/DDBJ whole genome shotgun (WGS) entry which is preliminary data.</text>
</comment>
<reference evidence="1 2" key="1">
    <citation type="submission" date="2018-11" db="EMBL/GenBank/DDBJ databases">
        <title>Whole genome sequence of Streptomyces chrestomyceticus NBRC 13444(T).</title>
        <authorList>
            <person name="Komaki H."/>
            <person name="Tamura T."/>
        </authorList>
    </citation>
    <scope>NUCLEOTIDE SEQUENCE [LARGE SCALE GENOMIC DNA]</scope>
    <source>
        <strain evidence="1 2">NBRC 13444</strain>
    </source>
</reference>
<evidence type="ECO:0000313" key="2">
    <source>
        <dbReference type="Proteomes" id="UP000287830"/>
    </source>
</evidence>
<sequence length="43" mass="4648">MEEQEAPDTVYQPPMLAELGEFSEDTLGIGHFFSDGAGGYIVV</sequence>
<dbReference type="Proteomes" id="UP000287830">
    <property type="component" value="Unassembled WGS sequence"/>
</dbReference>
<protein>
    <recommendedName>
        <fullName evidence="3">Lasso RiPP family leader peptide-containing protein</fullName>
    </recommendedName>
</protein>
<accession>A0A7U9Q1W5</accession>
<name>A0A7U9Q1W5_9ACTN</name>
<proteinExistence type="predicted"/>
<organism evidence="1 2">
    <name type="scientific">Streptomyces chrestomyceticus JCM 4735</name>
    <dbReference type="NCBI Taxonomy" id="1306181"/>
    <lineage>
        <taxon>Bacteria</taxon>
        <taxon>Bacillati</taxon>
        <taxon>Actinomycetota</taxon>
        <taxon>Actinomycetes</taxon>
        <taxon>Kitasatosporales</taxon>
        <taxon>Streptomycetaceae</taxon>
        <taxon>Streptomyces</taxon>
    </lineage>
</organism>
<dbReference type="GeneID" id="95626927"/>
<gene>
    <name evidence="1" type="ORF">OEIGOIKO_07150</name>
</gene>
<dbReference type="AlphaFoldDB" id="A0A7U9Q1W5"/>
<evidence type="ECO:0000313" key="1">
    <source>
        <dbReference type="EMBL" id="GCD39320.1"/>
    </source>
</evidence>
<dbReference type="NCBIfam" id="NF033521">
    <property type="entry name" value="lasso_leader_L3"/>
    <property type="match status" value="1"/>
</dbReference>